<sequence>MRGWGRLGNGRLRAAALCVGWLSACWPGAALASPWNRPAGQLLTIGKVTHQVATEEERRFAQTTSETYAEFGLTPRLMLGGKFGFAFQSVQQPAYAQTAAVDDRLGGLSDAEAYLQVQTWRSDRLALSAALDVAAPVSTTSRLGLDRAFGRDGAAGVSALAGYDFGPLFATFRLAPRLSLGDDAAFLKSEATLGRPFEEGWLRGGMAALELFATQSLGGAEAGGVDYSLYQLAPSLVLPLGGRFKLQIGAVFDVAGEGVDLGRGGFVGLWVGE</sequence>
<evidence type="ECO:0008006" key="4">
    <source>
        <dbReference type="Google" id="ProtNLM"/>
    </source>
</evidence>
<feature type="signal peptide" evidence="1">
    <location>
        <begin position="1"/>
        <end position="32"/>
    </location>
</feature>
<protein>
    <recommendedName>
        <fullName evidence="4">Transporter</fullName>
    </recommendedName>
</protein>
<feature type="chain" id="PRO_5032783834" description="Transporter" evidence="1">
    <location>
        <begin position="33"/>
        <end position="273"/>
    </location>
</feature>
<keyword evidence="3" id="KW-1185">Reference proteome</keyword>
<dbReference type="EMBL" id="JACHOB010000001">
    <property type="protein sequence ID" value="MBB4658091.1"/>
    <property type="molecule type" value="Genomic_DNA"/>
</dbReference>
<reference evidence="2 3" key="1">
    <citation type="submission" date="2020-08" db="EMBL/GenBank/DDBJ databases">
        <title>Genomic Encyclopedia of Type Strains, Phase IV (KMG-IV): sequencing the most valuable type-strain genomes for metagenomic binning, comparative biology and taxonomic classification.</title>
        <authorList>
            <person name="Goeker M."/>
        </authorList>
    </citation>
    <scope>NUCLEOTIDE SEQUENCE [LARGE SCALE GENOMIC DNA]</scope>
    <source>
        <strain evidence="2 3">DSM 102850</strain>
    </source>
</reference>
<proteinExistence type="predicted"/>
<dbReference type="Proteomes" id="UP000563524">
    <property type="component" value="Unassembled WGS sequence"/>
</dbReference>
<evidence type="ECO:0000313" key="2">
    <source>
        <dbReference type="EMBL" id="MBB4658091.1"/>
    </source>
</evidence>
<dbReference type="PROSITE" id="PS51257">
    <property type="entry name" value="PROKAR_LIPOPROTEIN"/>
    <property type="match status" value="1"/>
</dbReference>
<name>A0A840I1D3_9PROT</name>
<organism evidence="2 3">
    <name type="scientific">Parvularcula dongshanensis</name>
    <dbReference type="NCBI Taxonomy" id="1173995"/>
    <lineage>
        <taxon>Bacteria</taxon>
        <taxon>Pseudomonadati</taxon>
        <taxon>Pseudomonadota</taxon>
        <taxon>Alphaproteobacteria</taxon>
        <taxon>Parvularculales</taxon>
        <taxon>Parvularculaceae</taxon>
        <taxon>Parvularcula</taxon>
    </lineage>
</organism>
<keyword evidence="1" id="KW-0732">Signal</keyword>
<dbReference type="AlphaFoldDB" id="A0A840I1D3"/>
<accession>A0A840I1D3</accession>
<comment type="caution">
    <text evidence="2">The sequence shown here is derived from an EMBL/GenBank/DDBJ whole genome shotgun (WGS) entry which is preliminary data.</text>
</comment>
<gene>
    <name evidence="2" type="ORF">GGQ59_000591</name>
</gene>
<evidence type="ECO:0000313" key="3">
    <source>
        <dbReference type="Proteomes" id="UP000563524"/>
    </source>
</evidence>
<evidence type="ECO:0000256" key="1">
    <source>
        <dbReference type="SAM" id="SignalP"/>
    </source>
</evidence>
<dbReference type="RefSeq" id="WP_183815679.1">
    <property type="nucleotide sequence ID" value="NZ_JACHOB010000001.1"/>
</dbReference>